<reference evidence="10 11" key="1">
    <citation type="submission" date="2020-08" db="EMBL/GenBank/DDBJ databases">
        <title>Genomic Encyclopedia of Type Strains, Phase IV (KMG-IV): sequencing the most valuable type-strain genomes for metagenomic binning, comparative biology and taxonomic classification.</title>
        <authorList>
            <person name="Goeker M."/>
        </authorList>
    </citation>
    <scope>NUCLEOTIDE SEQUENCE [LARGE SCALE GENOMIC DNA]</scope>
    <source>
        <strain evidence="10 11">DSM 21319</strain>
    </source>
</reference>
<keyword evidence="8 9" id="KW-0472">Membrane</keyword>
<dbReference type="Gene3D" id="1.20.1640.10">
    <property type="entry name" value="Multidrug efflux transporter AcrB transmembrane domain"/>
    <property type="match status" value="2"/>
</dbReference>
<accession>A0A7W7YX39</accession>
<dbReference type="GO" id="GO:0042910">
    <property type="term" value="F:xenobiotic transmembrane transporter activity"/>
    <property type="evidence" value="ECO:0007669"/>
    <property type="project" value="TreeGrafter"/>
</dbReference>
<sequence>MSGGFRRNALASFFIARPVFAIVLAIATLLGGVMGIYSLSISQYPDVAPVTVRIGANYSGATAEAVENSVTTKIESVLTGLEGLLYMESTSSTGSASISLTFASGTDPELAQVEVQNKLARVESQLPEAVQNAGVTVSRSPSGILMIGNIVSRDGRYTSSELSDIMSSSIEERIERLDGVGSVQSFGSGYAMRIWLDPDQMQKYQLVPSDVTAAIQAQNAQVAAGSIGATPVVRGQQLKASIVAQTQMTSADEFKKIILKTAPDGSVVRLGDVARVEIGLEKYGQSSTYNGMPAAGFGVQLASGANAITTADAVHAELDSLAGSLPEGVEIAYSYETTPFVELSIEKVVHTLIEAVVLVFLVLLLFLQNLRATLIPMIAVPVVLLGTFGVLAALGYSINMLTMFAMVLAIGLLVDDAIVVVENVERIMTEEGLSAREATEKSMGEITGALIGVALVLTAVFIPMAFFSGSVGVIYRQFSVTIASAMILSVLVAVVLTPALCAMLLKPTHGGLAARIFGGFNRGFEKTTRGYVGAVGRLVLRPLRMLVVFAALLGGAWWVYTQLPSSFLPEEDQGVLMTQITLPAGANAARTQAVIDMVEDYFLNDEKDAVESVFMTLGFGFGGSGENAAMAFVRLKDFDQRTDSALSASAISQRASAHFRKIRDAEVFVLAPPAIQGLGQSNGFSMYLEDTGNRGRDALIAASNTLADLALKDDTVGNVRGNTRTLESQLKIDIDQEKAGALGVGISGINNLISVAFAGRNVNDFVYNGEIKPVYVQADAPFRMQPGDIERWYARNDAGEMVPFSAFATTKWVQGSPSLSRFNGTAAIAMNGSAQPGASSGNAMDRMEELVAGLNGGYASAWSGLSYQERLAGSQEAMLYAVSLLVVFLCLAALYESWSIPFSVILAVPVGVLGALVAAWLFGQSNDVYFKVGLLTTIGLTAKNAILIVEFAKDLRDQGRSAVEAVLEAARMRLRPIVMTSLAFILGVLPLAFATGASSAAQNAIGIGVMGGMIAATVLGVFFVPLLFVVIAGLRRGGAAKVEASP</sequence>
<dbReference type="EMBL" id="JACHIK010000012">
    <property type="protein sequence ID" value="MBB5043961.1"/>
    <property type="molecule type" value="Genomic_DNA"/>
</dbReference>
<dbReference type="GO" id="GO:0009636">
    <property type="term" value="P:response to toxic substance"/>
    <property type="evidence" value="ECO:0007669"/>
    <property type="project" value="UniProtKB-ARBA"/>
</dbReference>
<evidence type="ECO:0000256" key="2">
    <source>
        <dbReference type="ARBA" id="ARBA00010942"/>
    </source>
</evidence>
<dbReference type="Gene3D" id="3.30.2090.10">
    <property type="entry name" value="Multidrug efflux transporter AcrB TolC docking domain, DN and DC subdomains"/>
    <property type="match status" value="2"/>
</dbReference>
<keyword evidence="3 9" id="KW-0813">Transport</keyword>
<evidence type="ECO:0000313" key="11">
    <source>
        <dbReference type="Proteomes" id="UP000535406"/>
    </source>
</evidence>
<evidence type="ECO:0000256" key="6">
    <source>
        <dbReference type="ARBA" id="ARBA00022692"/>
    </source>
</evidence>
<dbReference type="SUPFAM" id="SSF82693">
    <property type="entry name" value="Multidrug efflux transporter AcrB pore domain, PN1, PN2, PC1 and PC2 subdomains"/>
    <property type="match status" value="4"/>
</dbReference>
<feature type="transmembrane region" description="Helical" evidence="9">
    <location>
        <begin position="543"/>
        <end position="560"/>
    </location>
</feature>
<dbReference type="PANTHER" id="PTHR32063">
    <property type="match status" value="1"/>
</dbReference>
<dbReference type="InterPro" id="IPR027463">
    <property type="entry name" value="AcrB_DN_DC_subdom"/>
</dbReference>
<dbReference type="FunFam" id="1.20.1640.10:FF:000001">
    <property type="entry name" value="Efflux pump membrane transporter"/>
    <property type="match status" value="1"/>
</dbReference>
<evidence type="ECO:0000256" key="8">
    <source>
        <dbReference type="ARBA" id="ARBA00023136"/>
    </source>
</evidence>
<feature type="transmembrane region" description="Helical" evidence="9">
    <location>
        <begin position="374"/>
        <end position="394"/>
    </location>
</feature>
<feature type="transmembrane region" description="Helical" evidence="9">
    <location>
        <begin position="1005"/>
        <end position="1031"/>
    </location>
</feature>
<dbReference type="PANTHER" id="PTHR32063:SF13">
    <property type="entry name" value="MULTIDRUG EFFLUX PUMP SUBUNIT ACRB-RELATED"/>
    <property type="match status" value="1"/>
</dbReference>
<dbReference type="Pfam" id="PF00873">
    <property type="entry name" value="ACR_tran"/>
    <property type="match status" value="1"/>
</dbReference>
<dbReference type="FunFam" id="3.30.2090.10:FF:000001">
    <property type="entry name" value="Efflux pump membrane transporter"/>
    <property type="match status" value="1"/>
</dbReference>
<comment type="subcellular location">
    <subcellularLocation>
        <location evidence="1 9">Cell inner membrane</location>
        <topology evidence="1 9">Multi-pass membrane protein</topology>
    </subcellularLocation>
</comment>
<name>A0A7W7YX39_9HYPH</name>
<dbReference type="Gene3D" id="3.30.70.1320">
    <property type="entry name" value="Multidrug efflux transporter AcrB pore domain like"/>
    <property type="match status" value="1"/>
</dbReference>
<keyword evidence="7 9" id="KW-1133">Transmembrane helix</keyword>
<dbReference type="Gene3D" id="3.30.70.1430">
    <property type="entry name" value="Multidrug efflux transporter AcrB pore domain"/>
    <property type="match status" value="2"/>
</dbReference>
<dbReference type="Proteomes" id="UP000535406">
    <property type="component" value="Unassembled WGS sequence"/>
</dbReference>
<dbReference type="GO" id="GO:0005886">
    <property type="term" value="C:plasma membrane"/>
    <property type="evidence" value="ECO:0007669"/>
    <property type="project" value="UniProtKB-SubCell"/>
</dbReference>
<evidence type="ECO:0000256" key="4">
    <source>
        <dbReference type="ARBA" id="ARBA00022475"/>
    </source>
</evidence>
<dbReference type="SUPFAM" id="SSF82866">
    <property type="entry name" value="Multidrug efflux transporter AcrB transmembrane domain"/>
    <property type="match status" value="2"/>
</dbReference>
<dbReference type="AlphaFoldDB" id="A0A7W7YX39"/>
<feature type="transmembrane region" description="Helical" evidence="9">
    <location>
        <begin position="348"/>
        <end position="367"/>
    </location>
</feature>
<feature type="transmembrane region" description="Helical" evidence="9">
    <location>
        <begin position="902"/>
        <end position="922"/>
    </location>
</feature>
<dbReference type="GO" id="GO:0015562">
    <property type="term" value="F:efflux transmembrane transporter activity"/>
    <property type="evidence" value="ECO:0007669"/>
    <property type="project" value="InterPro"/>
</dbReference>
<keyword evidence="5 9" id="KW-0997">Cell inner membrane</keyword>
<dbReference type="PRINTS" id="PR00702">
    <property type="entry name" value="ACRIFLAVINRP"/>
</dbReference>
<feature type="transmembrane region" description="Helical" evidence="9">
    <location>
        <begin position="928"/>
        <end position="952"/>
    </location>
</feature>
<dbReference type="SUPFAM" id="SSF82714">
    <property type="entry name" value="Multidrug efflux transporter AcrB TolC docking domain, DN and DC subdomains"/>
    <property type="match status" value="2"/>
</dbReference>
<keyword evidence="4" id="KW-1003">Cell membrane</keyword>
<comment type="caution">
    <text evidence="10">The sequence shown here is derived from an EMBL/GenBank/DDBJ whole genome shotgun (WGS) entry which is preliminary data.</text>
</comment>
<keyword evidence="11" id="KW-1185">Reference proteome</keyword>
<feature type="transmembrane region" description="Helical" evidence="9">
    <location>
        <begin position="877"/>
        <end position="895"/>
    </location>
</feature>
<evidence type="ECO:0000256" key="7">
    <source>
        <dbReference type="ARBA" id="ARBA00022989"/>
    </source>
</evidence>
<feature type="transmembrane region" description="Helical" evidence="9">
    <location>
        <begin position="400"/>
        <end position="421"/>
    </location>
</feature>
<dbReference type="InterPro" id="IPR001036">
    <property type="entry name" value="Acrflvin-R"/>
</dbReference>
<dbReference type="InterPro" id="IPR004764">
    <property type="entry name" value="MdtF-like"/>
</dbReference>
<keyword evidence="6 9" id="KW-0812">Transmembrane</keyword>
<evidence type="ECO:0000256" key="5">
    <source>
        <dbReference type="ARBA" id="ARBA00022519"/>
    </source>
</evidence>
<dbReference type="FunFam" id="3.30.70.1430:FF:000002">
    <property type="entry name" value="Efflux pump membrane transporter"/>
    <property type="match status" value="1"/>
</dbReference>
<feature type="transmembrane region" description="Helical" evidence="9">
    <location>
        <begin position="478"/>
        <end position="505"/>
    </location>
</feature>
<feature type="transmembrane region" description="Helical" evidence="9">
    <location>
        <begin position="973"/>
        <end position="993"/>
    </location>
</feature>
<comment type="similarity">
    <text evidence="2 9">Belongs to the resistance-nodulation-cell division (RND) (TC 2.A.6) family.</text>
</comment>
<protein>
    <recommendedName>
        <fullName evidence="9">Efflux pump membrane transporter</fullName>
    </recommendedName>
</protein>
<dbReference type="Gene3D" id="3.30.70.1440">
    <property type="entry name" value="Multidrug efflux transporter AcrB pore domain"/>
    <property type="match status" value="1"/>
</dbReference>
<feature type="transmembrane region" description="Helical" evidence="9">
    <location>
        <begin position="442"/>
        <end position="466"/>
    </location>
</feature>
<evidence type="ECO:0000256" key="1">
    <source>
        <dbReference type="ARBA" id="ARBA00004429"/>
    </source>
</evidence>
<evidence type="ECO:0000313" key="10">
    <source>
        <dbReference type="EMBL" id="MBB5043961.1"/>
    </source>
</evidence>
<dbReference type="FunFam" id="3.30.70.1430:FF:000001">
    <property type="entry name" value="Efflux pump membrane transporter"/>
    <property type="match status" value="1"/>
</dbReference>
<proteinExistence type="inferred from homology"/>
<evidence type="ECO:0000256" key="3">
    <source>
        <dbReference type="ARBA" id="ARBA00022448"/>
    </source>
</evidence>
<gene>
    <name evidence="10" type="ORF">HNQ66_003374</name>
</gene>
<dbReference type="NCBIfam" id="NF000282">
    <property type="entry name" value="RND_permease_1"/>
    <property type="match status" value="1"/>
</dbReference>
<evidence type="ECO:0000256" key="9">
    <source>
        <dbReference type="RuleBase" id="RU364070"/>
    </source>
</evidence>
<dbReference type="NCBIfam" id="TIGR00915">
    <property type="entry name" value="2A0602"/>
    <property type="match status" value="1"/>
</dbReference>
<comment type="caution">
    <text evidence="9">Lacks conserved residue(s) required for the propagation of feature annotation.</text>
</comment>
<organism evidence="10 11">
    <name type="scientific">Shinella fusca</name>
    <dbReference type="NCBI Taxonomy" id="544480"/>
    <lineage>
        <taxon>Bacteria</taxon>
        <taxon>Pseudomonadati</taxon>
        <taxon>Pseudomonadota</taxon>
        <taxon>Alphaproteobacteria</taxon>
        <taxon>Hyphomicrobiales</taxon>
        <taxon>Rhizobiaceae</taxon>
        <taxon>Shinella</taxon>
    </lineage>
</organism>